<reference evidence="1" key="1">
    <citation type="submission" date="2023-05" db="EMBL/GenBank/DDBJ databases">
        <authorList>
            <person name="Stuckert A."/>
        </authorList>
    </citation>
    <scope>NUCLEOTIDE SEQUENCE</scope>
</reference>
<sequence length="89" mass="9490">MTPKSRGMMGLVVLQQLEGHQFDTPALRSGVGNLWLSSCCGTTFPMMHCNITKLTVTAMTCRANDGICSSATAGEPQVAYPWARPGVSN</sequence>
<comment type="caution">
    <text evidence="1">The sequence shown here is derived from an EMBL/GenBank/DDBJ whole genome shotgun (WGS) entry which is preliminary data.</text>
</comment>
<accession>A0ABN9BR09</accession>
<gene>
    <name evidence="1" type="ORF">SPARVUS_LOCUS3449704</name>
</gene>
<name>A0ABN9BR09_9NEOB</name>
<organism evidence="1 2">
    <name type="scientific">Staurois parvus</name>
    <dbReference type="NCBI Taxonomy" id="386267"/>
    <lineage>
        <taxon>Eukaryota</taxon>
        <taxon>Metazoa</taxon>
        <taxon>Chordata</taxon>
        <taxon>Craniata</taxon>
        <taxon>Vertebrata</taxon>
        <taxon>Euteleostomi</taxon>
        <taxon>Amphibia</taxon>
        <taxon>Batrachia</taxon>
        <taxon>Anura</taxon>
        <taxon>Neobatrachia</taxon>
        <taxon>Ranoidea</taxon>
        <taxon>Ranidae</taxon>
        <taxon>Staurois</taxon>
    </lineage>
</organism>
<protein>
    <submittedName>
        <fullName evidence="1">Uncharacterized protein</fullName>
    </submittedName>
</protein>
<evidence type="ECO:0000313" key="1">
    <source>
        <dbReference type="EMBL" id="CAI9550073.1"/>
    </source>
</evidence>
<evidence type="ECO:0000313" key="2">
    <source>
        <dbReference type="Proteomes" id="UP001162483"/>
    </source>
</evidence>
<dbReference type="Proteomes" id="UP001162483">
    <property type="component" value="Unassembled WGS sequence"/>
</dbReference>
<dbReference type="EMBL" id="CATNWA010005450">
    <property type="protein sequence ID" value="CAI9550073.1"/>
    <property type="molecule type" value="Genomic_DNA"/>
</dbReference>
<keyword evidence="2" id="KW-1185">Reference proteome</keyword>
<proteinExistence type="predicted"/>